<dbReference type="PANTHER" id="PTHR10694">
    <property type="entry name" value="LYSINE-SPECIFIC DEMETHYLASE"/>
    <property type="match status" value="1"/>
</dbReference>
<dbReference type="GO" id="GO:0005634">
    <property type="term" value="C:nucleus"/>
    <property type="evidence" value="ECO:0007669"/>
    <property type="project" value="TreeGrafter"/>
</dbReference>
<proteinExistence type="predicted"/>
<dbReference type="OrthoDB" id="1678912at2759"/>
<evidence type="ECO:0000256" key="1">
    <source>
        <dbReference type="ARBA" id="ARBA00022723"/>
    </source>
</evidence>
<feature type="region of interest" description="Disordered" evidence="3">
    <location>
        <begin position="428"/>
        <end position="465"/>
    </location>
</feature>
<dbReference type="SUPFAM" id="SSF51197">
    <property type="entry name" value="Clavaminate synthase-like"/>
    <property type="match status" value="1"/>
</dbReference>
<dbReference type="InterPro" id="IPR003347">
    <property type="entry name" value="JmjC_dom"/>
</dbReference>
<name>A0A162JHX3_CORFA</name>
<evidence type="ECO:0000313" key="6">
    <source>
        <dbReference type="Proteomes" id="UP000076744"/>
    </source>
</evidence>
<gene>
    <name evidence="5" type="ORF">ISF_09733</name>
</gene>
<feature type="compositionally biased region" description="Polar residues" evidence="3">
    <location>
        <begin position="453"/>
        <end position="462"/>
    </location>
</feature>
<evidence type="ECO:0000313" key="5">
    <source>
        <dbReference type="EMBL" id="OAA42293.1"/>
    </source>
</evidence>
<dbReference type="Gene3D" id="2.60.120.650">
    <property type="entry name" value="Cupin"/>
    <property type="match status" value="1"/>
</dbReference>
<reference evidence="5 6" key="1">
    <citation type="journal article" date="2016" name="Genome Biol. Evol.">
        <title>Divergent and convergent evolution of fungal pathogenicity.</title>
        <authorList>
            <person name="Shang Y."/>
            <person name="Xiao G."/>
            <person name="Zheng P."/>
            <person name="Cen K."/>
            <person name="Zhan S."/>
            <person name="Wang C."/>
        </authorList>
    </citation>
    <scope>NUCLEOTIDE SEQUENCE [LARGE SCALE GENOMIC DNA]</scope>
    <source>
        <strain evidence="5 6">ARSEF 2679</strain>
    </source>
</reference>
<keyword evidence="1" id="KW-0479">Metal-binding</keyword>
<keyword evidence="6" id="KW-1185">Reference proteome</keyword>
<evidence type="ECO:0000256" key="2">
    <source>
        <dbReference type="ARBA" id="ARBA00023004"/>
    </source>
</evidence>
<dbReference type="Proteomes" id="UP000076744">
    <property type="component" value="Unassembled WGS sequence"/>
</dbReference>
<dbReference type="GO" id="GO:0034647">
    <property type="term" value="F:histone H3K4me/H3K4me2/H3K4me3 demethylase activity"/>
    <property type="evidence" value="ECO:0007669"/>
    <property type="project" value="TreeGrafter"/>
</dbReference>
<dbReference type="AlphaFoldDB" id="A0A162JHX3"/>
<dbReference type="GeneID" id="30026025"/>
<dbReference type="GO" id="GO:0006355">
    <property type="term" value="P:regulation of DNA-templated transcription"/>
    <property type="evidence" value="ECO:0007669"/>
    <property type="project" value="TreeGrafter"/>
</dbReference>
<protein>
    <submittedName>
        <fullName evidence="5">Transcription factor jumonji/aspartyl beta-hydroxylase</fullName>
    </submittedName>
</protein>
<dbReference type="STRING" id="1081104.A0A162JHX3"/>
<feature type="domain" description="JmjC" evidence="4">
    <location>
        <begin position="244"/>
        <end position="409"/>
    </location>
</feature>
<dbReference type="Pfam" id="PF02373">
    <property type="entry name" value="JmjC"/>
    <property type="match status" value="1"/>
</dbReference>
<dbReference type="GO" id="GO:0046872">
    <property type="term" value="F:metal ion binding"/>
    <property type="evidence" value="ECO:0007669"/>
    <property type="project" value="UniProtKB-KW"/>
</dbReference>
<evidence type="ECO:0000256" key="3">
    <source>
        <dbReference type="SAM" id="MobiDB-lite"/>
    </source>
</evidence>
<evidence type="ECO:0000259" key="4">
    <source>
        <dbReference type="PROSITE" id="PS51184"/>
    </source>
</evidence>
<accession>A0A162JHX3</accession>
<dbReference type="GO" id="GO:0000785">
    <property type="term" value="C:chromatin"/>
    <property type="evidence" value="ECO:0007669"/>
    <property type="project" value="TreeGrafter"/>
</dbReference>
<dbReference type="PROSITE" id="PS51184">
    <property type="entry name" value="JMJC"/>
    <property type="match status" value="1"/>
</dbReference>
<dbReference type="RefSeq" id="XP_018699483.1">
    <property type="nucleotide sequence ID" value="XM_018853334.1"/>
</dbReference>
<comment type="caution">
    <text evidence="5">The sequence shown here is derived from an EMBL/GenBank/DDBJ whole genome shotgun (WGS) entry which is preliminary data.</text>
</comment>
<keyword evidence="2" id="KW-0408">Iron</keyword>
<dbReference type="PANTHER" id="PTHR10694:SF33">
    <property type="entry name" value="LYSINE-SPECIFIC DEMETHYLASE 5"/>
    <property type="match status" value="1"/>
</dbReference>
<sequence length="669" mass="74589">MALLNIRAMLKQLRDSFDSFESRPLSHSESETLRDIEQKLRQISHLFTNLGDSQTCHATGGQTVETAVISEAAIDAQLTPSVSPAPLRLSQTSAIEGVRPSRACSPPRAPVNEKDQVYSPCTTIPVIPCSVAEWKDFPRVLKRACALGAKNIGACKATLDVSGLWRERQRDAVRCIGYGTEQQASGVYKIVMKETRQKLLWSEGPMADVGSIMEEQMSRLNNDDGLSGVFYRTDVQVKTATQRKAIGLADESLLWPLRGNMLEETAHAIDGIHTPYFYQSGPAPGAVFAMHVEDAKLCSVNILYKGRKIWIVIPPRSRERLEQRLREDNPDARCCSQFVRHLSVFVPLYKLKAWDVDFSIVDQRAGEAVITFEDTYHEGFSVGSSAAEAINYAAKDWNTEKYTFCSRGCPGPWIDASFLTVPVPAARESASGGPCQVISEHNRAPRPRRQPVLSDSASTRVQDTPGHLPCSDKHPCLYTGIDRVYQQALEDVVAIQQQQKARILQLIMQSSPNFENPVVEQRPSETQKVIARIVHSRRRISGCYLSLRHDYMKLASIYVREVSRIKDGKRIQMDRQRRLANQGVRSGKGRGKEPKTLALELMLGNPPHMSKSDLERCIKWGDCLTKLCAKLGRQCLGTFPTAVCVELTANFSTGLSHFPELARPITPEE</sequence>
<dbReference type="SMART" id="SM00558">
    <property type="entry name" value="JmjC"/>
    <property type="match status" value="1"/>
</dbReference>
<dbReference type="EMBL" id="AZHB01000067">
    <property type="protein sequence ID" value="OAA42293.1"/>
    <property type="molecule type" value="Genomic_DNA"/>
</dbReference>
<organism evidence="5 6">
    <name type="scientific">Cordyceps fumosorosea (strain ARSEF 2679)</name>
    <name type="common">Isaria fumosorosea</name>
    <dbReference type="NCBI Taxonomy" id="1081104"/>
    <lineage>
        <taxon>Eukaryota</taxon>
        <taxon>Fungi</taxon>
        <taxon>Dikarya</taxon>
        <taxon>Ascomycota</taxon>
        <taxon>Pezizomycotina</taxon>
        <taxon>Sordariomycetes</taxon>
        <taxon>Hypocreomycetidae</taxon>
        <taxon>Hypocreales</taxon>
        <taxon>Cordycipitaceae</taxon>
        <taxon>Cordyceps</taxon>
    </lineage>
</organism>